<dbReference type="Gene3D" id="3.30.200.20">
    <property type="entry name" value="Phosphorylase Kinase, domain 1"/>
    <property type="match status" value="1"/>
</dbReference>
<dbReference type="InterPro" id="IPR018934">
    <property type="entry name" value="RIO_dom"/>
</dbReference>
<keyword evidence="9" id="KW-0460">Magnesium</keyword>
<dbReference type="InterPro" id="IPR051272">
    <property type="entry name" value="RIO-type_Ser/Thr_kinase"/>
</dbReference>
<sequence length="300" mass="33850">MSARRSSHAWLDNELNDADVLPERRHKARARKPLGRRRIESLTADPETGDAADDVIRFLLDRGHLTEVVAELKSGKEATAYVARGPRGSVLLKLYRDLEARSFKRDGVYREGQVILDQRAARAMQGRTRKGLEMLQAGWVCAEYAHLWQLWRAGLNVPEPLVGPEPSEYAQTTPAVLMRLIGSEDAPAPRLSDASLTPEEARSAWRQAVQGMADLLRLGYAHGDYSTYNLLWWENTVIIIDFPQLTTRSNPNFQQLLRRDAESLATSFRRHGLTETAEQTLREVQRRALGPGPEPRVLLP</sequence>
<evidence type="ECO:0000256" key="2">
    <source>
        <dbReference type="ARBA" id="ARBA00012513"/>
    </source>
</evidence>
<evidence type="ECO:0000256" key="8">
    <source>
        <dbReference type="ARBA" id="ARBA00022840"/>
    </source>
</evidence>
<dbReference type="SUPFAM" id="SSF56112">
    <property type="entry name" value="Protein kinase-like (PK-like)"/>
    <property type="match status" value="1"/>
</dbReference>
<accession>A0A016QN75</accession>
<gene>
    <name evidence="13" type="ORF">DEIPH_ctg035orf0003</name>
</gene>
<evidence type="ECO:0000256" key="7">
    <source>
        <dbReference type="ARBA" id="ARBA00022777"/>
    </source>
</evidence>
<comment type="catalytic activity">
    <reaction evidence="11">
        <text>L-seryl-[protein] + ATP = O-phospho-L-seryl-[protein] + ADP + H(+)</text>
        <dbReference type="Rhea" id="RHEA:17989"/>
        <dbReference type="Rhea" id="RHEA-COMP:9863"/>
        <dbReference type="Rhea" id="RHEA-COMP:11604"/>
        <dbReference type="ChEBI" id="CHEBI:15378"/>
        <dbReference type="ChEBI" id="CHEBI:29999"/>
        <dbReference type="ChEBI" id="CHEBI:30616"/>
        <dbReference type="ChEBI" id="CHEBI:83421"/>
        <dbReference type="ChEBI" id="CHEBI:456216"/>
        <dbReference type="EC" id="2.7.11.1"/>
    </reaction>
</comment>
<protein>
    <recommendedName>
        <fullName evidence="2">non-specific serine/threonine protein kinase</fullName>
        <ecNumber evidence="2">2.7.11.1</ecNumber>
    </recommendedName>
</protein>
<dbReference type="GO" id="GO:0046872">
    <property type="term" value="F:metal ion binding"/>
    <property type="evidence" value="ECO:0007669"/>
    <property type="project" value="UniProtKB-KW"/>
</dbReference>
<dbReference type="Proteomes" id="UP000020492">
    <property type="component" value="Unassembled WGS sequence"/>
</dbReference>
<evidence type="ECO:0000256" key="4">
    <source>
        <dbReference type="ARBA" id="ARBA00022679"/>
    </source>
</evidence>
<organism evidence="13 14">
    <name type="scientific">Deinococcus phoenicis</name>
    <dbReference type="NCBI Taxonomy" id="1476583"/>
    <lineage>
        <taxon>Bacteria</taxon>
        <taxon>Thermotogati</taxon>
        <taxon>Deinococcota</taxon>
        <taxon>Deinococci</taxon>
        <taxon>Deinococcales</taxon>
        <taxon>Deinococcaceae</taxon>
        <taxon>Deinococcus</taxon>
    </lineage>
</organism>
<dbReference type="SMART" id="SM00090">
    <property type="entry name" value="RIO"/>
    <property type="match status" value="1"/>
</dbReference>
<dbReference type="InterPro" id="IPR011009">
    <property type="entry name" value="Kinase-like_dom_sf"/>
</dbReference>
<dbReference type="STRING" id="1476583.DEIPH_ctg035orf0003"/>
<evidence type="ECO:0000256" key="10">
    <source>
        <dbReference type="ARBA" id="ARBA00047899"/>
    </source>
</evidence>
<dbReference type="Gene3D" id="1.10.510.10">
    <property type="entry name" value="Transferase(Phosphotransferase) domain 1"/>
    <property type="match status" value="1"/>
</dbReference>
<feature type="domain" description="RIO kinase" evidence="12">
    <location>
        <begin position="33"/>
        <end position="286"/>
    </location>
</feature>
<dbReference type="GO" id="GO:0004674">
    <property type="term" value="F:protein serine/threonine kinase activity"/>
    <property type="evidence" value="ECO:0007669"/>
    <property type="project" value="UniProtKB-KW"/>
</dbReference>
<keyword evidence="7" id="KW-0418">Kinase</keyword>
<keyword evidence="4" id="KW-0808">Transferase</keyword>
<evidence type="ECO:0000256" key="1">
    <source>
        <dbReference type="ARBA" id="ARBA00009196"/>
    </source>
</evidence>
<dbReference type="PATRIC" id="fig|1476583.3.peg.2345"/>
<comment type="caution">
    <text evidence="13">The sequence shown here is derived from an EMBL/GenBank/DDBJ whole genome shotgun (WGS) entry which is preliminary data.</text>
</comment>
<dbReference type="PANTHER" id="PTHR45723">
    <property type="entry name" value="SERINE/THREONINE-PROTEIN KINASE RIO1"/>
    <property type="match status" value="1"/>
</dbReference>
<evidence type="ECO:0000313" key="13">
    <source>
        <dbReference type="EMBL" id="EYB67565.1"/>
    </source>
</evidence>
<dbReference type="EMBL" id="JHAC01000034">
    <property type="protein sequence ID" value="EYB67565.1"/>
    <property type="molecule type" value="Genomic_DNA"/>
</dbReference>
<comment type="similarity">
    <text evidence="1">Belongs to the protein kinase superfamily. RIO-type Ser/Thr kinase family.</text>
</comment>
<evidence type="ECO:0000256" key="9">
    <source>
        <dbReference type="ARBA" id="ARBA00022842"/>
    </source>
</evidence>
<dbReference type="RefSeq" id="WP_081790898.1">
    <property type="nucleotide sequence ID" value="NZ_JHAC01000034.1"/>
</dbReference>
<reference evidence="13 14" key="1">
    <citation type="submission" date="2014-03" db="EMBL/GenBank/DDBJ databases">
        <title>Draft genome sequence of Deinococcus phoenicis 1P10ME.</title>
        <authorList>
            <person name="Stepanov V.G."/>
            <person name="Vaishampayan P."/>
            <person name="Venkateswaran K."/>
            <person name="Fox G.E."/>
        </authorList>
    </citation>
    <scope>NUCLEOTIDE SEQUENCE [LARGE SCALE GENOMIC DNA]</scope>
    <source>
        <strain evidence="13 14">1P10ME</strain>
    </source>
</reference>
<dbReference type="Pfam" id="PF01163">
    <property type="entry name" value="RIO1"/>
    <property type="match status" value="1"/>
</dbReference>
<dbReference type="EC" id="2.7.11.1" evidence="2"/>
<proteinExistence type="inferred from homology"/>
<name>A0A016QN75_9DEIO</name>
<keyword evidence="8" id="KW-0067">ATP-binding</keyword>
<comment type="catalytic activity">
    <reaction evidence="10">
        <text>L-threonyl-[protein] + ATP = O-phospho-L-threonyl-[protein] + ADP + H(+)</text>
        <dbReference type="Rhea" id="RHEA:46608"/>
        <dbReference type="Rhea" id="RHEA-COMP:11060"/>
        <dbReference type="Rhea" id="RHEA-COMP:11605"/>
        <dbReference type="ChEBI" id="CHEBI:15378"/>
        <dbReference type="ChEBI" id="CHEBI:30013"/>
        <dbReference type="ChEBI" id="CHEBI:30616"/>
        <dbReference type="ChEBI" id="CHEBI:61977"/>
        <dbReference type="ChEBI" id="CHEBI:456216"/>
        <dbReference type="EC" id="2.7.11.1"/>
    </reaction>
</comment>
<evidence type="ECO:0000313" key="14">
    <source>
        <dbReference type="Proteomes" id="UP000020492"/>
    </source>
</evidence>
<evidence type="ECO:0000259" key="12">
    <source>
        <dbReference type="SMART" id="SM00090"/>
    </source>
</evidence>
<dbReference type="GO" id="GO:0005524">
    <property type="term" value="F:ATP binding"/>
    <property type="evidence" value="ECO:0007669"/>
    <property type="project" value="UniProtKB-KW"/>
</dbReference>
<dbReference type="InterPro" id="IPR000687">
    <property type="entry name" value="RIO_kinase"/>
</dbReference>
<keyword evidence="3" id="KW-0723">Serine/threonine-protein kinase</keyword>
<keyword evidence="14" id="KW-1185">Reference proteome</keyword>
<evidence type="ECO:0000256" key="6">
    <source>
        <dbReference type="ARBA" id="ARBA00022741"/>
    </source>
</evidence>
<keyword evidence="5" id="KW-0479">Metal-binding</keyword>
<evidence type="ECO:0000256" key="11">
    <source>
        <dbReference type="ARBA" id="ARBA00048679"/>
    </source>
</evidence>
<keyword evidence="6" id="KW-0547">Nucleotide-binding</keyword>
<dbReference type="eggNOG" id="COG1718">
    <property type="taxonomic scope" value="Bacteria"/>
</dbReference>
<evidence type="ECO:0000256" key="3">
    <source>
        <dbReference type="ARBA" id="ARBA00022527"/>
    </source>
</evidence>
<dbReference type="AlphaFoldDB" id="A0A016QN75"/>
<evidence type="ECO:0000256" key="5">
    <source>
        <dbReference type="ARBA" id="ARBA00022723"/>
    </source>
</evidence>